<dbReference type="Proteomes" id="UP000018211">
    <property type="component" value="Unassembled WGS sequence"/>
</dbReference>
<dbReference type="InterPro" id="IPR015500">
    <property type="entry name" value="Peptidase_S8_subtilisin-rel"/>
</dbReference>
<dbReference type="Gene3D" id="3.40.50.200">
    <property type="entry name" value="Peptidase S8/S53 domain"/>
    <property type="match status" value="1"/>
</dbReference>
<keyword evidence="3 5" id="KW-0378">Hydrolase</keyword>
<evidence type="ECO:0000313" key="10">
    <source>
        <dbReference type="EMBL" id="CCO46177.1"/>
    </source>
</evidence>
<feature type="active site" description="Charge relay system" evidence="5">
    <location>
        <position position="62"/>
    </location>
</feature>
<feature type="region of interest" description="Disordered" evidence="6">
    <location>
        <begin position="288"/>
        <end position="324"/>
    </location>
</feature>
<sequence>MTIPLNQSGNTPHPLEQLQEWGHSGKGIKVAVIDGDIDSRHPLLQHLKIEHANQHEPLGSKHGTAVCSQLAGSGIGVAPEVEIVSIPVFSQTPDGQMKGCSEYQLSKAIRQAVKHQCDVINISGACLSVNGHGSDQLRQAIKACDKAGIKVIAAVGNDGQRSESLPASLPSVLAVGACNKQGEPASFNNHGAKLQKKMLMASGVDMPVALPQQGLSFVNGSSFATPIVTGVYALLLNIVKANKVSVKPDELEKWLFSASTRFSHNEHTYHRLNLAKLMQLVQSQCFKQQNRPNARRNTMTTEKTSHTDAVTPSEYEHSDHERAIPREDEHLLLEEVTPSSTDNSATTNTSGLNLPKISDPTGHISAHNAATAVMPQSEQTDARVVSQLDKVFVIGEIGYDFGSEARLDYFTQVMGGENAHPFDPVHMARHLSTGDNVEQSNALIWTLKIDGIPVFAIEPDNQFAVLQFARLVQFLHDQETQGVERVSIAGVITGETRLFNGQVVPRISPVLRGMFNWTSKALADSVYGENTNSPSGNTESMTVQQSEQMSDFLNRVYYELRNRGEAEEERAINFAATNAFQMKEIFADAFKENLFLNKITAEQSPITRPESICLDVVLEFFNPKERLTAARKLYRYTIDVSDVMPVTVGKVRMWHAY</sequence>
<feature type="active site" description="Charge relay system" evidence="5">
    <location>
        <position position="34"/>
    </location>
</feature>
<dbReference type="Pfam" id="PF18047">
    <property type="entry name" value="PatG_D"/>
    <property type="match status" value="1"/>
</dbReference>
<evidence type="ECO:0000256" key="1">
    <source>
        <dbReference type="ARBA" id="ARBA00011073"/>
    </source>
</evidence>
<evidence type="ECO:0000259" key="8">
    <source>
        <dbReference type="Pfam" id="PF18047"/>
    </source>
</evidence>
<protein>
    <submittedName>
        <fullName evidence="10">Peptidase S8 and S53 subtilisin kexin sedolisin</fullName>
    </submittedName>
</protein>
<comment type="similarity">
    <text evidence="1 5">Belongs to the peptidase S8 family.</text>
</comment>
<dbReference type="GO" id="GO:0006508">
    <property type="term" value="P:proteolysis"/>
    <property type="evidence" value="ECO:0007669"/>
    <property type="project" value="UniProtKB-KW"/>
</dbReference>
<evidence type="ECO:0000256" key="6">
    <source>
        <dbReference type="SAM" id="MobiDB-lite"/>
    </source>
</evidence>
<reference evidence="10 11" key="1">
    <citation type="journal article" date="2013" name="ISME J.">
        <title>Comparative genomics of pathogenic lineages of Vibrio nigripulchritudo identifies virulence-associated traits.</title>
        <authorList>
            <person name="Goudenege D."/>
            <person name="Labreuche Y."/>
            <person name="Krin E."/>
            <person name="Ansquer D."/>
            <person name="Mangenot S."/>
            <person name="Calteau A."/>
            <person name="Medigue C."/>
            <person name="Mazel D."/>
            <person name="Polz M.F."/>
            <person name="Le Roux F."/>
        </authorList>
    </citation>
    <scope>NUCLEOTIDE SEQUENCE [LARGE SCALE GENOMIC DNA]</scope>
    <source>
        <strain evidence="10 11">SOn1</strain>
    </source>
</reference>
<dbReference type="RefSeq" id="WP_022611399.1">
    <property type="nucleotide sequence ID" value="NZ_LK391965.1"/>
</dbReference>
<dbReference type="PANTHER" id="PTHR43806">
    <property type="entry name" value="PEPTIDASE S8"/>
    <property type="match status" value="1"/>
</dbReference>
<dbReference type="PANTHER" id="PTHR43806:SF11">
    <property type="entry name" value="CEREVISIN-RELATED"/>
    <property type="match status" value="1"/>
</dbReference>
<dbReference type="PROSITE" id="PS00137">
    <property type="entry name" value="SUBTILASE_HIS"/>
    <property type="match status" value="1"/>
</dbReference>
<dbReference type="InterPro" id="IPR040636">
    <property type="entry name" value="PatG_C"/>
</dbReference>
<name>A0AAV2VNC4_9VIBR</name>
<dbReference type="Pfam" id="PF00082">
    <property type="entry name" value="Peptidase_S8"/>
    <property type="match status" value="1"/>
</dbReference>
<evidence type="ECO:0000313" key="11">
    <source>
        <dbReference type="Proteomes" id="UP000018211"/>
    </source>
</evidence>
<dbReference type="InterPro" id="IPR036852">
    <property type="entry name" value="Peptidase_S8/S53_dom_sf"/>
</dbReference>
<proteinExistence type="inferred from homology"/>
<dbReference type="EMBL" id="CAOF01000078">
    <property type="protein sequence ID" value="CCO46177.1"/>
    <property type="molecule type" value="Genomic_DNA"/>
</dbReference>
<organism evidence="10 11">
    <name type="scientific">Vibrio nigripulchritudo SOn1</name>
    <dbReference type="NCBI Taxonomy" id="1238450"/>
    <lineage>
        <taxon>Bacteria</taxon>
        <taxon>Pseudomonadati</taxon>
        <taxon>Pseudomonadota</taxon>
        <taxon>Gammaproteobacteria</taxon>
        <taxon>Vibrionales</taxon>
        <taxon>Vibrionaceae</taxon>
        <taxon>Vibrio</taxon>
    </lineage>
</organism>
<dbReference type="InterPro" id="IPR050131">
    <property type="entry name" value="Peptidase_S8_subtilisin-like"/>
</dbReference>
<dbReference type="PRINTS" id="PR00723">
    <property type="entry name" value="SUBTILISIN"/>
</dbReference>
<dbReference type="Pfam" id="PF18065">
    <property type="entry name" value="PatG_C"/>
    <property type="match status" value="1"/>
</dbReference>
<evidence type="ECO:0000256" key="5">
    <source>
        <dbReference type="PROSITE-ProRule" id="PRU01240"/>
    </source>
</evidence>
<evidence type="ECO:0000256" key="2">
    <source>
        <dbReference type="ARBA" id="ARBA00022670"/>
    </source>
</evidence>
<evidence type="ECO:0000256" key="3">
    <source>
        <dbReference type="ARBA" id="ARBA00022801"/>
    </source>
</evidence>
<feature type="active site" description="Charge relay system" evidence="5">
    <location>
        <position position="222"/>
    </location>
</feature>
<evidence type="ECO:0000259" key="7">
    <source>
        <dbReference type="Pfam" id="PF00082"/>
    </source>
</evidence>
<keyword evidence="2 5" id="KW-0645">Protease</keyword>
<evidence type="ECO:0000256" key="4">
    <source>
        <dbReference type="ARBA" id="ARBA00022825"/>
    </source>
</evidence>
<dbReference type="InterPro" id="IPR000209">
    <property type="entry name" value="Peptidase_S8/S53_dom"/>
</dbReference>
<dbReference type="SUPFAM" id="SSF52743">
    <property type="entry name" value="Subtilisin-like"/>
    <property type="match status" value="1"/>
</dbReference>
<dbReference type="InterPro" id="IPR023830">
    <property type="entry name" value="Peptidase_S8A_PatG"/>
</dbReference>
<dbReference type="InterPro" id="IPR022398">
    <property type="entry name" value="Peptidase_S8_His-AS"/>
</dbReference>
<feature type="domain" description="PatG C-terminal" evidence="9">
    <location>
        <begin position="544"/>
        <end position="654"/>
    </location>
</feature>
<dbReference type="InterPro" id="IPR040483">
    <property type="entry name" value="PatG_dom"/>
</dbReference>
<feature type="domain" description="Peptidase S8/S53" evidence="7">
    <location>
        <begin position="25"/>
        <end position="259"/>
    </location>
</feature>
<comment type="caution">
    <text evidence="10">The sequence shown here is derived from an EMBL/GenBank/DDBJ whole genome shotgun (WGS) entry which is preliminary data.</text>
</comment>
<dbReference type="NCBIfam" id="TIGR03895">
    <property type="entry name" value="protease_PatA"/>
    <property type="match status" value="1"/>
</dbReference>
<dbReference type="AlphaFoldDB" id="A0AAV2VNC4"/>
<keyword evidence="4 5" id="KW-0720">Serine protease</keyword>
<evidence type="ECO:0000259" key="9">
    <source>
        <dbReference type="Pfam" id="PF18065"/>
    </source>
</evidence>
<gene>
    <name evidence="10" type="ORF">VIBNISOn1_1690022</name>
</gene>
<dbReference type="PROSITE" id="PS51892">
    <property type="entry name" value="SUBTILASE"/>
    <property type="match status" value="1"/>
</dbReference>
<feature type="compositionally biased region" description="Polar residues" evidence="6">
    <location>
        <begin position="288"/>
        <end position="310"/>
    </location>
</feature>
<feature type="compositionally biased region" description="Basic and acidic residues" evidence="6">
    <location>
        <begin position="314"/>
        <end position="324"/>
    </location>
</feature>
<accession>A0AAV2VNC4</accession>
<dbReference type="GO" id="GO:0004252">
    <property type="term" value="F:serine-type endopeptidase activity"/>
    <property type="evidence" value="ECO:0007669"/>
    <property type="project" value="UniProtKB-UniRule"/>
</dbReference>
<feature type="domain" description="PatG" evidence="8">
    <location>
        <begin position="390"/>
        <end position="492"/>
    </location>
</feature>